<name>A0ABS7T160_9FIRM</name>
<keyword evidence="1" id="KW-0812">Transmembrane</keyword>
<evidence type="ECO:0000313" key="2">
    <source>
        <dbReference type="EMBL" id="MBZ2387524.1"/>
    </source>
</evidence>
<keyword evidence="1" id="KW-0472">Membrane</keyword>
<organism evidence="2 3">
    <name type="scientific">Anaerococcus murdochii</name>
    <dbReference type="NCBI Taxonomy" id="411577"/>
    <lineage>
        <taxon>Bacteria</taxon>
        <taxon>Bacillati</taxon>
        <taxon>Bacillota</taxon>
        <taxon>Tissierellia</taxon>
        <taxon>Tissierellales</taxon>
        <taxon>Peptoniphilaceae</taxon>
        <taxon>Anaerococcus</taxon>
    </lineage>
</organism>
<dbReference type="Proteomes" id="UP000734271">
    <property type="component" value="Unassembled WGS sequence"/>
</dbReference>
<sequence>MDRIKKYKEDYPASYFILASIITLVLVYKFGYAIGKFVANLGF</sequence>
<keyword evidence="3" id="KW-1185">Reference proteome</keyword>
<dbReference type="RefSeq" id="WP_223420458.1">
    <property type="nucleotide sequence ID" value="NZ_JAIPME010000002.1"/>
</dbReference>
<reference evidence="2 3" key="1">
    <citation type="submission" date="2021-08" db="EMBL/GenBank/DDBJ databases">
        <title>FDA dAtabase for Regulatory Grade micrObial Sequences (FDA-ARGOS): Supporting development and validation of Infectious Disease Dx tests.</title>
        <authorList>
            <person name="Sproer C."/>
            <person name="Gronow S."/>
            <person name="Severitt S."/>
            <person name="Schroder I."/>
            <person name="Tallon L."/>
            <person name="Sadzewicz L."/>
            <person name="Zhao X."/>
            <person name="Boylan J."/>
            <person name="Ott S."/>
            <person name="Bowen H."/>
            <person name="Vavikolanu K."/>
            <person name="Hazen T."/>
            <person name="Aluvathingal J."/>
            <person name="Nadendla S."/>
            <person name="Lowell S."/>
            <person name="Myers T."/>
            <person name="Yan Y."/>
            <person name="Sichtig H."/>
        </authorList>
    </citation>
    <scope>NUCLEOTIDE SEQUENCE [LARGE SCALE GENOMIC DNA]</scope>
    <source>
        <strain evidence="2 3">FDAARGOS_1460</strain>
    </source>
</reference>
<keyword evidence="1" id="KW-1133">Transmembrane helix</keyword>
<gene>
    <name evidence="2" type="ORF">K8P03_09530</name>
</gene>
<dbReference type="EMBL" id="JAIPME010000002">
    <property type="protein sequence ID" value="MBZ2387524.1"/>
    <property type="molecule type" value="Genomic_DNA"/>
</dbReference>
<comment type="caution">
    <text evidence="2">The sequence shown here is derived from an EMBL/GenBank/DDBJ whole genome shotgun (WGS) entry which is preliminary data.</text>
</comment>
<evidence type="ECO:0000313" key="3">
    <source>
        <dbReference type="Proteomes" id="UP000734271"/>
    </source>
</evidence>
<proteinExistence type="predicted"/>
<accession>A0ABS7T160</accession>
<protein>
    <submittedName>
        <fullName evidence="2">Glycerol-3-phosphate transporter</fullName>
    </submittedName>
</protein>
<feature type="transmembrane region" description="Helical" evidence="1">
    <location>
        <begin position="12"/>
        <end position="34"/>
    </location>
</feature>
<evidence type="ECO:0000256" key="1">
    <source>
        <dbReference type="SAM" id="Phobius"/>
    </source>
</evidence>